<reference evidence="1" key="2">
    <citation type="journal article" date="2022" name="Microb. Genom.">
        <title>A chromosome-scale genome assembly of the tomato pathogen Cladosporium fulvum reveals a compartmentalized genome architecture and the presence of a dispensable chromosome.</title>
        <authorList>
            <person name="Zaccaron A.Z."/>
            <person name="Chen L.H."/>
            <person name="Samaras A."/>
            <person name="Stergiopoulos I."/>
        </authorList>
    </citation>
    <scope>NUCLEOTIDE SEQUENCE</scope>
    <source>
        <strain evidence="1">Race5_Kim</strain>
    </source>
</reference>
<reference evidence="1" key="1">
    <citation type="submission" date="2021-12" db="EMBL/GenBank/DDBJ databases">
        <authorList>
            <person name="Zaccaron A."/>
            <person name="Stergiopoulos I."/>
        </authorList>
    </citation>
    <scope>NUCLEOTIDE SEQUENCE</scope>
    <source>
        <strain evidence="1">Race5_Kim</strain>
    </source>
</reference>
<dbReference type="EMBL" id="CP090167">
    <property type="protein sequence ID" value="UJO17908.1"/>
    <property type="molecule type" value="Genomic_DNA"/>
</dbReference>
<dbReference type="OrthoDB" id="3650781at2759"/>
<name>A0A9Q8P990_PASFU</name>
<keyword evidence="2" id="KW-1185">Reference proteome</keyword>
<dbReference type="AlphaFoldDB" id="A0A9Q8P990"/>
<accession>A0A9Q8P990</accession>
<dbReference type="RefSeq" id="XP_047762274.1">
    <property type="nucleotide sequence ID" value="XM_047905116.1"/>
</dbReference>
<dbReference type="GeneID" id="71985846"/>
<sequence length="295" mass="33645">MADSDNEEGVMPIDWLIDNMTAGKEAQQSAPSLSVTTDDTTTITNFRPIKVSWAGRTTFETLPGELRNRIYDLSGCLRYWEIRDTPLRTTARGDSQPRTCPPMFSRSGMFRRRVVKHVCLDGCARLEHRDNCRAAYLIVNGKEIREVRCFTDWRGMRHTPCHEATIAQPALTTVSKLCRQETLSIFYGDHPIVAKLNGDGNRLLEWLDTIGAVSAGHIRRLYLIYSRKEESHYIDKELRRELRMRGLSAGEQDGVLRLVRVSFPYKCDEASILKLLDGVQARERKGQKSIVELEA</sequence>
<proteinExistence type="predicted"/>
<gene>
    <name evidence="1" type="ORF">CLAFUR5_05968</name>
</gene>
<dbReference type="Proteomes" id="UP000756132">
    <property type="component" value="Chromosome 5"/>
</dbReference>
<organism evidence="1 2">
    <name type="scientific">Passalora fulva</name>
    <name type="common">Tomato leaf mold</name>
    <name type="synonym">Cladosporium fulvum</name>
    <dbReference type="NCBI Taxonomy" id="5499"/>
    <lineage>
        <taxon>Eukaryota</taxon>
        <taxon>Fungi</taxon>
        <taxon>Dikarya</taxon>
        <taxon>Ascomycota</taxon>
        <taxon>Pezizomycotina</taxon>
        <taxon>Dothideomycetes</taxon>
        <taxon>Dothideomycetidae</taxon>
        <taxon>Mycosphaerellales</taxon>
        <taxon>Mycosphaerellaceae</taxon>
        <taxon>Fulvia</taxon>
    </lineage>
</organism>
<evidence type="ECO:0000313" key="1">
    <source>
        <dbReference type="EMBL" id="UJO17908.1"/>
    </source>
</evidence>
<evidence type="ECO:0000313" key="2">
    <source>
        <dbReference type="Proteomes" id="UP000756132"/>
    </source>
</evidence>
<dbReference type="KEGG" id="ffu:CLAFUR5_05968"/>
<protein>
    <submittedName>
        <fullName evidence="1">Uncharacterized protein</fullName>
    </submittedName>
</protein>